<organism evidence="2 3">
    <name type="scientific">Candidatus Hydrogenisulfobacillus filiaventi</name>
    <dbReference type="NCBI Taxonomy" id="2707344"/>
    <lineage>
        <taxon>Bacteria</taxon>
        <taxon>Bacillati</taxon>
        <taxon>Bacillota</taxon>
        <taxon>Clostridia</taxon>
        <taxon>Eubacteriales</taxon>
        <taxon>Clostridiales Family XVII. Incertae Sedis</taxon>
        <taxon>Candidatus Hydrogenisulfobacillus</taxon>
    </lineage>
</organism>
<gene>
    <name evidence="2" type="ORF">R50_1960</name>
</gene>
<dbReference type="CDD" id="cd11614">
    <property type="entry name" value="SAF_CpaB_FlgA_like"/>
    <property type="match status" value="1"/>
</dbReference>
<dbReference type="KEGG" id="hfv:R50_1960"/>
<name>A0A6F8ZHJ0_9FIRM</name>
<dbReference type="AlphaFoldDB" id="A0A6F8ZHJ0"/>
<reference evidence="2 3" key="1">
    <citation type="submission" date="2020-02" db="EMBL/GenBank/DDBJ databases">
        <authorList>
            <person name="Hogendoorn C."/>
        </authorList>
    </citation>
    <scope>NUCLEOTIDE SEQUENCE [LARGE SCALE GENOMIC DNA]</scope>
    <source>
        <strain evidence="2">R501</strain>
    </source>
</reference>
<dbReference type="EMBL" id="LR778114">
    <property type="protein sequence ID" value="CAB1129457.1"/>
    <property type="molecule type" value="Genomic_DNA"/>
</dbReference>
<dbReference type="SMART" id="SM00858">
    <property type="entry name" value="SAF"/>
    <property type="match status" value="1"/>
</dbReference>
<dbReference type="InterPro" id="IPR013974">
    <property type="entry name" value="SAF"/>
</dbReference>
<proteinExistence type="predicted"/>
<dbReference type="Proteomes" id="UP000503399">
    <property type="component" value="Chromosome"/>
</dbReference>
<evidence type="ECO:0000313" key="2">
    <source>
        <dbReference type="EMBL" id="CAB1129457.1"/>
    </source>
</evidence>
<accession>A0A6F8ZHJ0</accession>
<protein>
    <recommendedName>
        <fullName evidence="1">SAF domain-containing protein</fullName>
    </recommendedName>
</protein>
<evidence type="ECO:0000313" key="3">
    <source>
        <dbReference type="Proteomes" id="UP000503399"/>
    </source>
</evidence>
<sequence length="213" mass="21342">MVSLRRSTWRGGVALAAALAGGGVLWSRTHPPATVVIAQAARPVPAGARLIRADVRPWRVLAPAPPGALTPAQVHGQRVAVALVRGAPVLAGDLGGHVQGLKAGEVRLVLPVSPAQSALVHAGSRVEILGLQGSYNGPHTTSVLATDVRVIGVYQSNGAPLPANPSTAGSAASDAPALVAVAATPPVLNAVGPYLSATANGASFWLVAEPPVR</sequence>
<evidence type="ECO:0000259" key="1">
    <source>
        <dbReference type="SMART" id="SM00858"/>
    </source>
</evidence>
<keyword evidence="3" id="KW-1185">Reference proteome</keyword>
<feature type="domain" description="SAF" evidence="1">
    <location>
        <begin position="35"/>
        <end position="95"/>
    </location>
</feature>